<feature type="region of interest" description="Disordered" evidence="1">
    <location>
        <begin position="295"/>
        <end position="416"/>
    </location>
</feature>
<feature type="compositionally biased region" description="Basic and acidic residues" evidence="1">
    <location>
        <begin position="403"/>
        <end position="416"/>
    </location>
</feature>
<sequence>MTTSSPHPRFPPEKTRPPVQEWSNPPREKFQRFSRHSKKRSSSSSKSRPPRPPRSISSHSNMPPFLSEANQTSPTNPTFNSNNNSNGFSNPPGFPQSHPPRGPPPPRAAPPPPPQNVNGYMPPPHPKRQKRHHDHRRHSRGGSDRKTPLVRPPIRLIDDYNDEVNADGIREFTVPERAAQDVDLLPTIELDGVVYRGTDEDPVPSFIRARFQRGRNLWRIATSLDGSIWRLPKCGIWACKQGVIADDFDRQSGYEKENSRLEAPMTWEQRKEEDLKMWREIREKNRLEGAGKVDDMTGKLVRGGDAAMGGRESRGLDYDETYDDGGEYEDDDTQEYEEFHKRFNGRRDRDDSRANNNDGRGYDDDDDEDDREEDYDRNRRRESKSSYNGIPAAYIEDLAAEGDLTHRDDGHDEMRR</sequence>
<proteinExistence type="predicted"/>
<feature type="compositionally biased region" description="Acidic residues" evidence="1">
    <location>
        <begin position="318"/>
        <end position="336"/>
    </location>
</feature>
<feature type="compositionally biased region" description="Basic residues" evidence="1">
    <location>
        <begin position="125"/>
        <end position="140"/>
    </location>
</feature>
<dbReference type="EMBL" id="ML119686">
    <property type="protein sequence ID" value="RPA80631.1"/>
    <property type="molecule type" value="Genomic_DNA"/>
</dbReference>
<protein>
    <submittedName>
        <fullName evidence="2">Uncharacterized protein</fullName>
    </submittedName>
</protein>
<name>A0A3N4I8X1_ASCIM</name>
<evidence type="ECO:0000256" key="1">
    <source>
        <dbReference type="SAM" id="MobiDB-lite"/>
    </source>
</evidence>
<accession>A0A3N4I8X1</accession>
<evidence type="ECO:0000313" key="3">
    <source>
        <dbReference type="Proteomes" id="UP000275078"/>
    </source>
</evidence>
<reference evidence="2 3" key="1">
    <citation type="journal article" date="2018" name="Nat. Ecol. Evol.">
        <title>Pezizomycetes genomes reveal the molecular basis of ectomycorrhizal truffle lifestyle.</title>
        <authorList>
            <person name="Murat C."/>
            <person name="Payen T."/>
            <person name="Noel B."/>
            <person name="Kuo A."/>
            <person name="Morin E."/>
            <person name="Chen J."/>
            <person name="Kohler A."/>
            <person name="Krizsan K."/>
            <person name="Balestrini R."/>
            <person name="Da Silva C."/>
            <person name="Montanini B."/>
            <person name="Hainaut M."/>
            <person name="Levati E."/>
            <person name="Barry K.W."/>
            <person name="Belfiori B."/>
            <person name="Cichocki N."/>
            <person name="Clum A."/>
            <person name="Dockter R.B."/>
            <person name="Fauchery L."/>
            <person name="Guy J."/>
            <person name="Iotti M."/>
            <person name="Le Tacon F."/>
            <person name="Lindquist E.A."/>
            <person name="Lipzen A."/>
            <person name="Malagnac F."/>
            <person name="Mello A."/>
            <person name="Molinier V."/>
            <person name="Miyauchi S."/>
            <person name="Poulain J."/>
            <person name="Riccioni C."/>
            <person name="Rubini A."/>
            <person name="Sitrit Y."/>
            <person name="Splivallo R."/>
            <person name="Traeger S."/>
            <person name="Wang M."/>
            <person name="Zifcakova L."/>
            <person name="Wipf D."/>
            <person name="Zambonelli A."/>
            <person name="Paolocci F."/>
            <person name="Nowrousian M."/>
            <person name="Ottonello S."/>
            <person name="Baldrian P."/>
            <person name="Spatafora J.W."/>
            <person name="Henrissat B."/>
            <person name="Nagy L.G."/>
            <person name="Aury J.M."/>
            <person name="Wincker P."/>
            <person name="Grigoriev I.V."/>
            <person name="Bonfante P."/>
            <person name="Martin F.M."/>
        </authorList>
    </citation>
    <scope>NUCLEOTIDE SEQUENCE [LARGE SCALE GENOMIC DNA]</scope>
    <source>
        <strain evidence="2 3">RN42</strain>
    </source>
</reference>
<dbReference type="AlphaFoldDB" id="A0A3N4I8X1"/>
<gene>
    <name evidence="2" type="ORF">BJ508DRAFT_376996</name>
</gene>
<feature type="compositionally biased region" description="Acidic residues" evidence="1">
    <location>
        <begin position="363"/>
        <end position="373"/>
    </location>
</feature>
<organism evidence="2 3">
    <name type="scientific">Ascobolus immersus RN42</name>
    <dbReference type="NCBI Taxonomy" id="1160509"/>
    <lineage>
        <taxon>Eukaryota</taxon>
        <taxon>Fungi</taxon>
        <taxon>Dikarya</taxon>
        <taxon>Ascomycota</taxon>
        <taxon>Pezizomycotina</taxon>
        <taxon>Pezizomycetes</taxon>
        <taxon>Pezizales</taxon>
        <taxon>Ascobolaceae</taxon>
        <taxon>Ascobolus</taxon>
    </lineage>
</organism>
<feature type="compositionally biased region" description="Basic residues" evidence="1">
    <location>
        <begin position="32"/>
        <end position="41"/>
    </location>
</feature>
<dbReference type="Proteomes" id="UP000275078">
    <property type="component" value="Unassembled WGS sequence"/>
</dbReference>
<keyword evidence="3" id="KW-1185">Reference proteome</keyword>
<feature type="compositionally biased region" description="Basic and acidic residues" evidence="1">
    <location>
        <begin position="337"/>
        <end position="353"/>
    </location>
</feature>
<feature type="compositionally biased region" description="Pro residues" evidence="1">
    <location>
        <begin position="92"/>
        <end position="115"/>
    </location>
</feature>
<feature type="compositionally biased region" description="Low complexity" evidence="1">
    <location>
        <begin position="72"/>
        <end position="91"/>
    </location>
</feature>
<evidence type="ECO:0000313" key="2">
    <source>
        <dbReference type="EMBL" id="RPA80631.1"/>
    </source>
</evidence>
<feature type="region of interest" description="Disordered" evidence="1">
    <location>
        <begin position="1"/>
        <end position="150"/>
    </location>
</feature>